<dbReference type="Pfam" id="PF13411">
    <property type="entry name" value="MerR_1"/>
    <property type="match status" value="1"/>
</dbReference>
<dbReference type="CDD" id="cd04784">
    <property type="entry name" value="HTH_CadR-PbrR"/>
    <property type="match status" value="1"/>
</dbReference>
<dbReference type="InterPro" id="IPR047057">
    <property type="entry name" value="MerR_fam"/>
</dbReference>
<proteinExistence type="predicted"/>
<organism evidence="3 4">
    <name type="scientific">Candidatus Bilophila faecipullorum</name>
    <dbReference type="NCBI Taxonomy" id="2838482"/>
    <lineage>
        <taxon>Bacteria</taxon>
        <taxon>Pseudomonadati</taxon>
        <taxon>Thermodesulfobacteriota</taxon>
        <taxon>Desulfovibrionia</taxon>
        <taxon>Desulfovibrionales</taxon>
        <taxon>Desulfovibrionaceae</taxon>
        <taxon>Bilophila</taxon>
    </lineage>
</organism>
<dbReference type="AlphaFoldDB" id="A0A9D1U9F4"/>
<dbReference type="InterPro" id="IPR000551">
    <property type="entry name" value="MerR-type_HTH_dom"/>
</dbReference>
<evidence type="ECO:0000259" key="2">
    <source>
        <dbReference type="PROSITE" id="PS50937"/>
    </source>
</evidence>
<gene>
    <name evidence="3" type="ORF">H9874_10985</name>
</gene>
<dbReference type="GO" id="GO:0046872">
    <property type="term" value="F:metal ion binding"/>
    <property type="evidence" value="ECO:0007669"/>
    <property type="project" value="InterPro"/>
</dbReference>
<dbReference type="PANTHER" id="PTHR30204">
    <property type="entry name" value="REDOX-CYCLING DRUG-SENSING TRANSCRIPTIONAL ACTIVATOR SOXR"/>
    <property type="match status" value="1"/>
</dbReference>
<comment type="caution">
    <text evidence="3">The sequence shown here is derived from an EMBL/GenBank/DDBJ whole genome shotgun (WGS) entry which is preliminary data.</text>
</comment>
<evidence type="ECO:0000256" key="1">
    <source>
        <dbReference type="ARBA" id="ARBA00023125"/>
    </source>
</evidence>
<evidence type="ECO:0000313" key="4">
    <source>
        <dbReference type="Proteomes" id="UP000824264"/>
    </source>
</evidence>
<keyword evidence="1" id="KW-0238">DNA-binding</keyword>
<dbReference type="Proteomes" id="UP000824264">
    <property type="component" value="Unassembled WGS sequence"/>
</dbReference>
<dbReference type="PANTHER" id="PTHR30204:SF92">
    <property type="entry name" value="HTH-TYPE TRANSCRIPTIONAL REGULATOR ZNTR"/>
    <property type="match status" value="1"/>
</dbReference>
<accession>A0A9D1U9F4</accession>
<dbReference type="Gene3D" id="1.10.1660.10">
    <property type="match status" value="1"/>
</dbReference>
<protein>
    <submittedName>
        <fullName evidence="3">Cd(II)/Pb(II)-responsive transcriptional regulator</fullName>
    </submittedName>
</protein>
<dbReference type="InterPro" id="IPR009061">
    <property type="entry name" value="DNA-bd_dom_put_sf"/>
</dbReference>
<evidence type="ECO:0000313" key="3">
    <source>
        <dbReference type="EMBL" id="HIW79649.1"/>
    </source>
</evidence>
<dbReference type="InterPro" id="IPR011791">
    <property type="entry name" value="CadR-PbrR"/>
</dbReference>
<dbReference type="SUPFAM" id="SSF46955">
    <property type="entry name" value="Putative DNA-binding domain"/>
    <property type="match status" value="1"/>
</dbReference>
<dbReference type="SMART" id="SM00422">
    <property type="entry name" value="HTH_MERR"/>
    <property type="match status" value="1"/>
</dbReference>
<reference evidence="3" key="1">
    <citation type="journal article" date="2021" name="PeerJ">
        <title>Extensive microbial diversity within the chicken gut microbiome revealed by metagenomics and culture.</title>
        <authorList>
            <person name="Gilroy R."/>
            <person name="Ravi A."/>
            <person name="Getino M."/>
            <person name="Pursley I."/>
            <person name="Horton D.L."/>
            <person name="Alikhan N.F."/>
            <person name="Baker D."/>
            <person name="Gharbi K."/>
            <person name="Hall N."/>
            <person name="Watson M."/>
            <person name="Adriaenssens E.M."/>
            <person name="Foster-Nyarko E."/>
            <person name="Jarju S."/>
            <person name="Secka A."/>
            <person name="Antonio M."/>
            <person name="Oren A."/>
            <person name="Chaudhuri R.R."/>
            <person name="La Ragione R."/>
            <person name="Hildebrand F."/>
            <person name="Pallen M.J."/>
        </authorList>
    </citation>
    <scope>NUCLEOTIDE SEQUENCE</scope>
    <source>
        <strain evidence="3">ChiSxjej5B17-1746</strain>
    </source>
</reference>
<feature type="domain" description="HTH merR-type" evidence="2">
    <location>
        <begin position="1"/>
        <end position="71"/>
    </location>
</feature>
<dbReference type="GO" id="GO:0003677">
    <property type="term" value="F:DNA binding"/>
    <property type="evidence" value="ECO:0007669"/>
    <property type="project" value="UniProtKB-KW"/>
</dbReference>
<reference evidence="3" key="2">
    <citation type="submission" date="2021-04" db="EMBL/GenBank/DDBJ databases">
        <authorList>
            <person name="Gilroy R."/>
        </authorList>
    </citation>
    <scope>NUCLEOTIDE SEQUENCE</scope>
    <source>
        <strain evidence="3">ChiSxjej5B17-1746</strain>
    </source>
</reference>
<dbReference type="EMBL" id="DXGI01000407">
    <property type="protein sequence ID" value="HIW79649.1"/>
    <property type="molecule type" value="Genomic_DNA"/>
</dbReference>
<dbReference type="PRINTS" id="PR00040">
    <property type="entry name" value="HTHMERR"/>
</dbReference>
<dbReference type="PROSITE" id="PS50937">
    <property type="entry name" value="HTH_MERR_2"/>
    <property type="match status" value="1"/>
</dbReference>
<sequence length="163" mass="18299">MKVRIGELANMTGCQVVTIRYYEKEGLLREPERTGSNYRLYGDEDIARLRFIRHCRQHGMNLSEIRELLAFQDKPTVNCDWINSLIEEHIANVEAQIASLEHLKGHLQTLLHKCSGGKRAECGILQSLSAGESCPYCENLRCLQAESGGQGQPRKAGASRKEG</sequence>
<dbReference type="GO" id="GO:0045893">
    <property type="term" value="P:positive regulation of DNA-templated transcription"/>
    <property type="evidence" value="ECO:0007669"/>
    <property type="project" value="InterPro"/>
</dbReference>
<name>A0A9D1U9F4_9BACT</name>
<dbReference type="GO" id="GO:0003700">
    <property type="term" value="F:DNA-binding transcription factor activity"/>
    <property type="evidence" value="ECO:0007669"/>
    <property type="project" value="InterPro"/>
</dbReference>